<name>A0A344UE15_9NEIS</name>
<protein>
    <submittedName>
        <fullName evidence="2">Pyridoxamine 5'-phosphate oxidase</fullName>
    </submittedName>
</protein>
<dbReference type="SUPFAM" id="SSF50475">
    <property type="entry name" value="FMN-binding split barrel"/>
    <property type="match status" value="1"/>
</dbReference>
<dbReference type="KEGG" id="chrb:DK843_03780"/>
<dbReference type="PANTHER" id="PTHR39336">
    <property type="entry name" value="PYRIDOXAMINE PHOSPHATE OXIDASE FAMILY PROTEIN (AFU_ORTHOLOGUE AFUA_6G11440)"/>
    <property type="match status" value="1"/>
</dbReference>
<dbReference type="AlphaFoldDB" id="A0A344UE15"/>
<evidence type="ECO:0000313" key="3">
    <source>
        <dbReference type="Proteomes" id="UP000252038"/>
    </source>
</evidence>
<dbReference type="InterPro" id="IPR012349">
    <property type="entry name" value="Split_barrel_FMN-bd"/>
</dbReference>
<dbReference type="Pfam" id="PF01243">
    <property type="entry name" value="PNPOx_N"/>
    <property type="match status" value="1"/>
</dbReference>
<evidence type="ECO:0000313" key="2">
    <source>
        <dbReference type="EMBL" id="AXE33513.1"/>
    </source>
</evidence>
<dbReference type="EMBL" id="CP029554">
    <property type="protein sequence ID" value="AXE33513.1"/>
    <property type="molecule type" value="Genomic_DNA"/>
</dbReference>
<dbReference type="InterPro" id="IPR011576">
    <property type="entry name" value="Pyridox_Oxase_N"/>
</dbReference>
<sequence length="197" mass="21900">MGQRYQELQDSHRAFIAEQKLFFVATAMADGHVNLSPKGMDTLRVLGPNRVAWLNVTGSGNETASHVEHDPRMTLMFCAFEGKPLILRLYGQARAVHRGDEDWENCYGLFDPLPGARQIFVLDVELAQASCGMSVPYFQYLGEREQLNDWARAKGEPGIRDYWRNRNDASLDGRPTGIAEKSGLAPLAGAGMKADMP</sequence>
<dbReference type="RefSeq" id="WP_114072589.1">
    <property type="nucleotide sequence ID" value="NZ_CP029554.1"/>
</dbReference>
<dbReference type="Gene3D" id="2.30.110.10">
    <property type="entry name" value="Electron Transport, Fmn-binding Protein, Chain A"/>
    <property type="match status" value="1"/>
</dbReference>
<proteinExistence type="predicted"/>
<evidence type="ECO:0000259" key="1">
    <source>
        <dbReference type="Pfam" id="PF01243"/>
    </source>
</evidence>
<gene>
    <name evidence="2" type="ORF">DK843_03780</name>
</gene>
<reference evidence="2 3" key="1">
    <citation type="submission" date="2018-05" db="EMBL/GenBank/DDBJ databases">
        <title>Genome sequencing, assembly and analysis of the novel insecticidal bacterium, Chromobacterium phragmitis.</title>
        <authorList>
            <person name="Sparks M.E."/>
            <person name="Blackburn M.B."/>
            <person name="Gundersen-Rindal D.E."/>
        </authorList>
    </citation>
    <scope>NUCLEOTIDE SEQUENCE [LARGE SCALE GENOMIC DNA]</scope>
    <source>
        <strain evidence="2">IIBBL 274-1</strain>
    </source>
</reference>
<organism evidence="2 3">
    <name type="scientific">Chromobacterium phragmitis</name>
    <dbReference type="NCBI Taxonomy" id="2202141"/>
    <lineage>
        <taxon>Bacteria</taxon>
        <taxon>Pseudomonadati</taxon>
        <taxon>Pseudomonadota</taxon>
        <taxon>Betaproteobacteria</taxon>
        <taxon>Neisseriales</taxon>
        <taxon>Chromobacteriaceae</taxon>
        <taxon>Chromobacterium</taxon>
    </lineage>
</organism>
<dbReference type="PANTHER" id="PTHR39336:SF1">
    <property type="entry name" value="PYRIDOXAMINE PHOSPHATE OXIDASE FAMILY PROTEIN (AFU_ORTHOLOGUE AFUA_6G11440)"/>
    <property type="match status" value="1"/>
</dbReference>
<dbReference type="Proteomes" id="UP000252038">
    <property type="component" value="Chromosome"/>
</dbReference>
<accession>A0A344UE15</accession>
<feature type="domain" description="Pyridoxamine 5'-phosphate oxidase N-terminal" evidence="1">
    <location>
        <begin position="9"/>
        <end position="129"/>
    </location>
</feature>